<reference evidence="2 3" key="1">
    <citation type="journal article" date="2024" name="BMC Genomics">
        <title>De novo assembly and annotation of Popillia japonica's genome with initial clues to its potential as an invasive pest.</title>
        <authorList>
            <person name="Cucini C."/>
            <person name="Boschi S."/>
            <person name="Funari R."/>
            <person name="Cardaioli E."/>
            <person name="Iannotti N."/>
            <person name="Marturano G."/>
            <person name="Paoli F."/>
            <person name="Bruttini M."/>
            <person name="Carapelli A."/>
            <person name="Frati F."/>
            <person name="Nardi F."/>
        </authorList>
    </citation>
    <scope>NUCLEOTIDE SEQUENCE [LARGE SCALE GENOMIC DNA]</scope>
    <source>
        <strain evidence="2">DMR45628</strain>
    </source>
</reference>
<organism evidence="2 3">
    <name type="scientific">Popillia japonica</name>
    <name type="common">Japanese beetle</name>
    <dbReference type="NCBI Taxonomy" id="7064"/>
    <lineage>
        <taxon>Eukaryota</taxon>
        <taxon>Metazoa</taxon>
        <taxon>Ecdysozoa</taxon>
        <taxon>Arthropoda</taxon>
        <taxon>Hexapoda</taxon>
        <taxon>Insecta</taxon>
        <taxon>Pterygota</taxon>
        <taxon>Neoptera</taxon>
        <taxon>Endopterygota</taxon>
        <taxon>Coleoptera</taxon>
        <taxon>Polyphaga</taxon>
        <taxon>Scarabaeiformia</taxon>
        <taxon>Scarabaeidae</taxon>
        <taxon>Rutelinae</taxon>
        <taxon>Popillia</taxon>
    </lineage>
</organism>
<dbReference type="InterPro" id="IPR007110">
    <property type="entry name" value="Ig-like_dom"/>
</dbReference>
<protein>
    <recommendedName>
        <fullName evidence="1">Ig-like domain-containing protein</fullName>
    </recommendedName>
</protein>
<gene>
    <name evidence="2" type="ORF">QE152_g12628</name>
</gene>
<dbReference type="SUPFAM" id="SSF48726">
    <property type="entry name" value="Immunoglobulin"/>
    <property type="match status" value="1"/>
</dbReference>
<dbReference type="Gene3D" id="2.60.40.10">
    <property type="entry name" value="Immunoglobulins"/>
    <property type="match status" value="1"/>
</dbReference>
<accession>A0AAW1LRC6</accession>
<feature type="domain" description="Ig-like" evidence="1">
    <location>
        <begin position="54"/>
        <end position="107"/>
    </location>
</feature>
<dbReference type="PROSITE" id="PS50835">
    <property type="entry name" value="IG_LIKE"/>
    <property type="match status" value="1"/>
</dbReference>
<dbReference type="InterPro" id="IPR036179">
    <property type="entry name" value="Ig-like_dom_sf"/>
</dbReference>
<dbReference type="PANTHER" id="PTHR23278">
    <property type="entry name" value="SIDESTEP PROTEIN"/>
    <property type="match status" value="1"/>
</dbReference>
<sequence>MSVEYTETSTYASLIIKSVEIDDEASYKCEITYLEVRENCDVVQMIKLSTLVRPNYVKISQDGDRGNSSWLGPYNEGTNIELKCEARGGRPIPKITWYNNSNIIKCK</sequence>
<evidence type="ECO:0000313" key="3">
    <source>
        <dbReference type="Proteomes" id="UP001458880"/>
    </source>
</evidence>
<evidence type="ECO:0000259" key="1">
    <source>
        <dbReference type="PROSITE" id="PS50835"/>
    </source>
</evidence>
<evidence type="ECO:0000313" key="2">
    <source>
        <dbReference type="EMBL" id="KAK9736364.1"/>
    </source>
</evidence>
<dbReference type="PANTHER" id="PTHR23278:SF32">
    <property type="entry name" value="NEUROMUSCULIN, ISOFORM E"/>
    <property type="match status" value="1"/>
</dbReference>
<proteinExistence type="predicted"/>
<dbReference type="InterPro" id="IPR013783">
    <property type="entry name" value="Ig-like_fold"/>
</dbReference>
<keyword evidence="3" id="KW-1185">Reference proteome</keyword>
<name>A0AAW1LRC6_POPJA</name>
<dbReference type="AlphaFoldDB" id="A0AAW1LRC6"/>
<dbReference type="Proteomes" id="UP001458880">
    <property type="component" value="Unassembled WGS sequence"/>
</dbReference>
<dbReference type="EMBL" id="JASPKY010000115">
    <property type="protein sequence ID" value="KAK9736364.1"/>
    <property type="molecule type" value="Genomic_DNA"/>
</dbReference>
<comment type="caution">
    <text evidence="2">The sequence shown here is derived from an EMBL/GenBank/DDBJ whole genome shotgun (WGS) entry which is preliminary data.</text>
</comment>